<accession>A0A7S0ZJ34</accession>
<dbReference type="SUPFAM" id="SSF53335">
    <property type="entry name" value="S-adenosyl-L-methionine-dependent methyltransferases"/>
    <property type="match status" value="1"/>
</dbReference>
<dbReference type="PANTHER" id="PTHR13369">
    <property type="match status" value="1"/>
</dbReference>
<dbReference type="AlphaFoldDB" id="A0A7S0ZJ34"/>
<evidence type="ECO:0000259" key="2">
    <source>
        <dbReference type="Pfam" id="PF22547"/>
    </source>
</evidence>
<dbReference type="GO" id="GO:0005737">
    <property type="term" value="C:cytoplasm"/>
    <property type="evidence" value="ECO:0007669"/>
    <property type="project" value="TreeGrafter"/>
</dbReference>
<gene>
    <name evidence="3" type="ORF">TOLI1172_LOCUS7818</name>
</gene>
<dbReference type="EMBL" id="HBFP01010867">
    <property type="protein sequence ID" value="CAD8823420.1"/>
    <property type="molecule type" value="Transcribed_RNA"/>
</dbReference>
<name>A0A7S0ZJ34_9RHOD</name>
<organism evidence="3">
    <name type="scientific">Timspurckia oligopyrenoides</name>
    <dbReference type="NCBI Taxonomy" id="708627"/>
    <lineage>
        <taxon>Eukaryota</taxon>
        <taxon>Rhodophyta</taxon>
        <taxon>Bangiophyceae</taxon>
        <taxon>Porphyridiales</taxon>
        <taxon>Porphyridiaceae</taxon>
        <taxon>Timspurckia</taxon>
    </lineage>
</organism>
<evidence type="ECO:0000259" key="1">
    <source>
        <dbReference type="Pfam" id="PF13679"/>
    </source>
</evidence>
<feature type="domain" description="Swiss Army Knife 2H phosphoesterase" evidence="2">
    <location>
        <begin position="450"/>
        <end position="575"/>
    </location>
</feature>
<feature type="domain" description="Methyltransferase" evidence="1">
    <location>
        <begin position="76"/>
        <end position="201"/>
    </location>
</feature>
<dbReference type="Gene3D" id="3.30.1370.50">
    <property type="entry name" value="R3H-like domain"/>
    <property type="match status" value="1"/>
</dbReference>
<reference evidence="3" key="1">
    <citation type="submission" date="2021-01" db="EMBL/GenBank/DDBJ databases">
        <authorList>
            <person name="Corre E."/>
            <person name="Pelletier E."/>
            <person name="Niang G."/>
            <person name="Scheremetjew M."/>
            <person name="Finn R."/>
            <person name="Kale V."/>
            <person name="Holt S."/>
            <person name="Cochrane G."/>
            <person name="Meng A."/>
            <person name="Brown T."/>
            <person name="Cohen L."/>
        </authorList>
    </citation>
    <scope>NUCLEOTIDE SEQUENCE</scope>
    <source>
        <strain evidence="3">CCMP3278</strain>
    </source>
</reference>
<dbReference type="Pfam" id="PF13679">
    <property type="entry name" value="Methyltransf_32"/>
    <property type="match status" value="1"/>
</dbReference>
<dbReference type="InterPro" id="IPR036867">
    <property type="entry name" value="R3H_dom_sf"/>
</dbReference>
<evidence type="ECO:0008006" key="4">
    <source>
        <dbReference type="Google" id="ProtNLM"/>
    </source>
</evidence>
<dbReference type="InterPro" id="IPR025714">
    <property type="entry name" value="Methyltranfer_dom"/>
</dbReference>
<dbReference type="InterPro" id="IPR029063">
    <property type="entry name" value="SAM-dependent_MTases_sf"/>
</dbReference>
<dbReference type="GO" id="GO:0003676">
    <property type="term" value="F:nucleic acid binding"/>
    <property type="evidence" value="ECO:0007669"/>
    <property type="project" value="InterPro"/>
</dbReference>
<dbReference type="CDD" id="cd02440">
    <property type="entry name" value="AdoMet_MTases"/>
    <property type="match status" value="1"/>
</dbReference>
<dbReference type="Gene3D" id="3.40.50.150">
    <property type="entry name" value="Vaccinia Virus protein VP39"/>
    <property type="match status" value="1"/>
</dbReference>
<dbReference type="PANTHER" id="PTHR13369:SF0">
    <property type="entry name" value="GLUTATHIONE S-TRANSFERASE C-TERMINAL DOMAIN-CONTAINING PROTEIN"/>
    <property type="match status" value="1"/>
</dbReference>
<protein>
    <recommendedName>
        <fullName evidence="4">Methyltransferase domain-containing protein</fullName>
    </recommendedName>
</protein>
<dbReference type="Pfam" id="PF22547">
    <property type="entry name" value="2H-SAK"/>
    <property type="match status" value="1"/>
</dbReference>
<dbReference type="SUPFAM" id="SSF82708">
    <property type="entry name" value="R3H domain"/>
    <property type="match status" value="1"/>
</dbReference>
<proteinExistence type="predicted"/>
<evidence type="ECO:0000313" key="3">
    <source>
        <dbReference type="EMBL" id="CAD8823420.1"/>
    </source>
</evidence>
<sequence length="589" mass="65234">MNVNRKAGEKLVHELLEQLELNLDGSLDVYSSLKYPNVEDHQRLGEFFKNGFEALDPGVDPGSTDAIVNHVRGQHKREQVQAIVLAASSLMLCMDSTNRRKVGVDFCGGRGVVGITLAALFPEWDIVVLDLKPGALKLVQTRNESLKLKNIKTWQGDVSQFQVDFDLAVALHSCGIAADLVLQKALIQRAPFVIVPCCTGAVVPQSAALLRVAMNKAMISSKTNESSTTNGLKNELQNENLTKNSSQEVAKIPKIPVSMPRSILFQRILNESCFCELAQAADFGQGELDMTKEYCWRRAAKTLLELDRIYACIDQGYRTLLMKIRPLTASPKNDMLVGWPKECERFSKLEEQITVDTFVPSISSLAESSKWLDVSESHFAAAHLQLKQFCADPSVTQICIAQGLGSVARKAAHAAAESLELKHTSTGKGNRRSVLVEKQVMSPLEIRFRGYIGFFGSKIESIAKLALSKNVVPESALNQRLRLRGSEFHMTLCSSIDIKQYGKANEVLDRCRRQLSCAEITVLGIGCVEEKIGLSENKVYFVVVQCAAAQNLRLNLGLLPFDFHITLGFDVKDIHGVRKDRSTIFYSFL</sequence>
<dbReference type="InterPro" id="IPR054498">
    <property type="entry name" value="2H-SAK"/>
</dbReference>